<evidence type="ECO:0000256" key="2">
    <source>
        <dbReference type="ARBA" id="ARBA00022448"/>
    </source>
</evidence>
<evidence type="ECO:0000256" key="6">
    <source>
        <dbReference type="ARBA" id="ARBA00023136"/>
    </source>
</evidence>
<organism evidence="9 10">
    <name type="scientific">Faecalibacterium prausnitzii</name>
    <dbReference type="NCBI Taxonomy" id="853"/>
    <lineage>
        <taxon>Bacteria</taxon>
        <taxon>Bacillati</taxon>
        <taxon>Bacillota</taxon>
        <taxon>Clostridia</taxon>
        <taxon>Eubacteriales</taxon>
        <taxon>Oscillospiraceae</taxon>
        <taxon>Faecalibacterium</taxon>
    </lineage>
</organism>
<dbReference type="EMBL" id="CYXN01000012">
    <property type="protein sequence ID" value="CUN04225.1"/>
    <property type="molecule type" value="Genomic_DNA"/>
</dbReference>
<dbReference type="CDD" id="cd06261">
    <property type="entry name" value="TM_PBP2"/>
    <property type="match status" value="1"/>
</dbReference>
<dbReference type="Proteomes" id="UP000095649">
    <property type="component" value="Unassembled WGS sequence"/>
</dbReference>
<evidence type="ECO:0000313" key="10">
    <source>
        <dbReference type="Proteomes" id="UP000095649"/>
    </source>
</evidence>
<keyword evidence="4 7" id="KW-0812">Transmembrane</keyword>
<keyword evidence="6 7" id="KW-0472">Membrane</keyword>
<dbReference type="InterPro" id="IPR051393">
    <property type="entry name" value="ABC_transporter_permease"/>
</dbReference>
<dbReference type="InterPro" id="IPR035906">
    <property type="entry name" value="MetI-like_sf"/>
</dbReference>
<proteinExistence type="inferred from homology"/>
<dbReference type="GO" id="GO:0055085">
    <property type="term" value="P:transmembrane transport"/>
    <property type="evidence" value="ECO:0007669"/>
    <property type="project" value="InterPro"/>
</dbReference>
<keyword evidence="2 7" id="KW-0813">Transport</keyword>
<evidence type="ECO:0000256" key="3">
    <source>
        <dbReference type="ARBA" id="ARBA00022475"/>
    </source>
</evidence>
<dbReference type="PANTHER" id="PTHR30193">
    <property type="entry name" value="ABC TRANSPORTER PERMEASE PROTEIN"/>
    <property type="match status" value="1"/>
</dbReference>
<protein>
    <submittedName>
        <fullName evidence="9">sn-glycerol-3-phosphate transport system permease protein ugpA</fullName>
    </submittedName>
</protein>
<dbReference type="Gene3D" id="1.10.3720.10">
    <property type="entry name" value="MetI-like"/>
    <property type="match status" value="1"/>
</dbReference>
<evidence type="ECO:0000256" key="7">
    <source>
        <dbReference type="RuleBase" id="RU363032"/>
    </source>
</evidence>
<feature type="transmembrane region" description="Helical" evidence="7">
    <location>
        <begin position="220"/>
        <end position="240"/>
    </location>
</feature>
<dbReference type="PANTHER" id="PTHR30193:SF37">
    <property type="entry name" value="INNER MEMBRANE ABC TRANSPORTER PERMEASE PROTEIN YCJO"/>
    <property type="match status" value="1"/>
</dbReference>
<dbReference type="Pfam" id="PF00528">
    <property type="entry name" value="BPD_transp_1"/>
    <property type="match status" value="1"/>
</dbReference>
<dbReference type="AlphaFoldDB" id="A0A173TQT6"/>
<evidence type="ECO:0000256" key="1">
    <source>
        <dbReference type="ARBA" id="ARBA00004651"/>
    </source>
</evidence>
<dbReference type="PROSITE" id="PS50928">
    <property type="entry name" value="ABC_TM1"/>
    <property type="match status" value="1"/>
</dbReference>
<feature type="transmembrane region" description="Helical" evidence="7">
    <location>
        <begin position="20"/>
        <end position="44"/>
    </location>
</feature>
<evidence type="ECO:0000259" key="8">
    <source>
        <dbReference type="PROSITE" id="PS50928"/>
    </source>
</evidence>
<sequence length="325" mass="36271">MGEKTKKKGSISYAKWGYIFIAPFFIIFAVFQLIPLASTIYYSFFEYYRSGLKIIGPSFVGLKNYITLFATDLPKYFGNTLILWIIGFIPQIIVSLLLAAWFTDLRLKLKGQTFFKTVIYMPNLIMASAFAMLFFALFSDNGPVNAVLLSMGWIKTPISFLNTVWGNRGLVGLMNFLMWFGNTTIMLMAAIMGVDPTLYEAAELDGCTPNQMFWKITLPLIRPILVYVMITSMIGGLQMFDVPQILTNGKGGPDRTSTTMIMYLNNHLFSKNYGMAGAVSVVLFLVCAVLCVVVYFSLTKEDDGLTKAQRKELKAAKKAAAKGGK</sequence>
<evidence type="ECO:0000313" key="9">
    <source>
        <dbReference type="EMBL" id="CUN04225.1"/>
    </source>
</evidence>
<feature type="transmembrane region" description="Helical" evidence="7">
    <location>
        <begin position="114"/>
        <end position="138"/>
    </location>
</feature>
<feature type="transmembrane region" description="Helical" evidence="7">
    <location>
        <begin position="176"/>
        <end position="194"/>
    </location>
</feature>
<gene>
    <name evidence="9" type="primary">ugpA_3</name>
    <name evidence="9" type="ORF">ERS852582_01666</name>
</gene>
<comment type="similarity">
    <text evidence="7">Belongs to the binding-protein-dependent transport system permease family.</text>
</comment>
<feature type="transmembrane region" description="Helical" evidence="7">
    <location>
        <begin position="273"/>
        <end position="298"/>
    </location>
</feature>
<feature type="domain" description="ABC transmembrane type-1" evidence="8">
    <location>
        <begin position="77"/>
        <end position="294"/>
    </location>
</feature>
<dbReference type="InterPro" id="IPR000515">
    <property type="entry name" value="MetI-like"/>
</dbReference>
<feature type="transmembrane region" description="Helical" evidence="7">
    <location>
        <begin position="81"/>
        <end position="102"/>
    </location>
</feature>
<dbReference type="RefSeq" id="WP_055186119.1">
    <property type="nucleotide sequence ID" value="NZ_CYXN01000012.1"/>
</dbReference>
<dbReference type="GO" id="GO:0005886">
    <property type="term" value="C:plasma membrane"/>
    <property type="evidence" value="ECO:0007669"/>
    <property type="project" value="UniProtKB-SubCell"/>
</dbReference>
<keyword evidence="5 7" id="KW-1133">Transmembrane helix</keyword>
<accession>A0A173TQT6</accession>
<reference evidence="9 10" key="1">
    <citation type="submission" date="2015-09" db="EMBL/GenBank/DDBJ databases">
        <authorList>
            <consortium name="Pathogen Informatics"/>
        </authorList>
    </citation>
    <scope>NUCLEOTIDE SEQUENCE [LARGE SCALE GENOMIC DNA]</scope>
    <source>
        <strain evidence="9 10">2789STDY5834970</strain>
    </source>
</reference>
<keyword evidence="3" id="KW-1003">Cell membrane</keyword>
<dbReference type="OrthoDB" id="9787541at2"/>
<comment type="subcellular location">
    <subcellularLocation>
        <location evidence="1 7">Cell membrane</location>
        <topology evidence="1 7">Multi-pass membrane protein</topology>
    </subcellularLocation>
</comment>
<name>A0A173TQT6_9FIRM</name>
<evidence type="ECO:0000256" key="5">
    <source>
        <dbReference type="ARBA" id="ARBA00022989"/>
    </source>
</evidence>
<evidence type="ECO:0000256" key="4">
    <source>
        <dbReference type="ARBA" id="ARBA00022692"/>
    </source>
</evidence>
<dbReference type="SUPFAM" id="SSF161098">
    <property type="entry name" value="MetI-like"/>
    <property type="match status" value="1"/>
</dbReference>